<dbReference type="EMBL" id="BARS01028805">
    <property type="protein sequence ID" value="GAF99584.1"/>
    <property type="molecule type" value="Genomic_DNA"/>
</dbReference>
<protein>
    <submittedName>
        <fullName evidence="1">Uncharacterized protein</fullName>
    </submittedName>
</protein>
<evidence type="ECO:0000313" key="1">
    <source>
        <dbReference type="EMBL" id="GAF99584.1"/>
    </source>
</evidence>
<comment type="caution">
    <text evidence="1">The sequence shown here is derived from an EMBL/GenBank/DDBJ whole genome shotgun (WGS) entry which is preliminary data.</text>
</comment>
<dbReference type="AlphaFoldDB" id="X0U225"/>
<proteinExistence type="predicted"/>
<accession>X0U225</accession>
<gene>
    <name evidence="1" type="ORF">S01H1_45109</name>
</gene>
<reference evidence="1" key="1">
    <citation type="journal article" date="2014" name="Front. Microbiol.">
        <title>High frequency of phylogenetically diverse reductive dehalogenase-homologous genes in deep subseafloor sedimentary metagenomes.</title>
        <authorList>
            <person name="Kawai M."/>
            <person name="Futagami T."/>
            <person name="Toyoda A."/>
            <person name="Takaki Y."/>
            <person name="Nishi S."/>
            <person name="Hori S."/>
            <person name="Arai W."/>
            <person name="Tsubouchi T."/>
            <person name="Morono Y."/>
            <person name="Uchiyama I."/>
            <person name="Ito T."/>
            <person name="Fujiyama A."/>
            <person name="Inagaki F."/>
            <person name="Takami H."/>
        </authorList>
    </citation>
    <scope>NUCLEOTIDE SEQUENCE</scope>
    <source>
        <strain evidence="1">Expedition CK06-06</strain>
    </source>
</reference>
<feature type="non-terminal residue" evidence="1">
    <location>
        <position position="1"/>
    </location>
</feature>
<feature type="non-terminal residue" evidence="1">
    <location>
        <position position="264"/>
    </location>
</feature>
<name>X0U225_9ZZZZ</name>
<organism evidence="1">
    <name type="scientific">marine sediment metagenome</name>
    <dbReference type="NCBI Taxonomy" id="412755"/>
    <lineage>
        <taxon>unclassified sequences</taxon>
        <taxon>metagenomes</taxon>
        <taxon>ecological metagenomes</taxon>
    </lineage>
</organism>
<sequence>SSAASGLFSTPVGGKVSNAITSGAEKWGEFEERNPDMAQSLTGIANIATLGLAKKGATMAVREAADVTGDITNLASRQFPEYTGAKLSRDIKNSYTKAVRPSVVVQKDAVQAKRYFAQAEDAIKTIIDNKANLNITDEFGDIVGGTPKNLRQFSEALDSTKKQIFTEYDTLAQQTGRTGVKLNLADITKELDVIMGNKGLTNDIKAYAQQVKDDLLEIGEFSPIEAQTRIQALNRKLNSVSDFSTVGPAYVDALVVNNLRKNLD</sequence>